<accession>A0AAV9GUG9</accession>
<keyword evidence="1" id="KW-0812">Transmembrane</keyword>
<comment type="caution">
    <text evidence="2">The sequence shown here is derived from an EMBL/GenBank/DDBJ whole genome shotgun (WGS) entry which is preliminary data.</text>
</comment>
<evidence type="ECO:0000256" key="1">
    <source>
        <dbReference type="SAM" id="Phobius"/>
    </source>
</evidence>
<dbReference type="Proteomes" id="UP001321760">
    <property type="component" value="Unassembled WGS sequence"/>
</dbReference>
<dbReference type="AlphaFoldDB" id="A0AAV9GUG9"/>
<feature type="transmembrane region" description="Helical" evidence="1">
    <location>
        <begin position="503"/>
        <end position="525"/>
    </location>
</feature>
<keyword evidence="1" id="KW-1133">Transmembrane helix</keyword>
<feature type="transmembrane region" description="Helical" evidence="1">
    <location>
        <begin position="341"/>
        <end position="360"/>
    </location>
</feature>
<feature type="transmembrane region" description="Helical" evidence="1">
    <location>
        <begin position="408"/>
        <end position="429"/>
    </location>
</feature>
<feature type="transmembrane region" description="Helical" evidence="1">
    <location>
        <begin position="204"/>
        <end position="227"/>
    </location>
</feature>
<keyword evidence="3" id="KW-1185">Reference proteome</keyword>
<feature type="transmembrane region" description="Helical" evidence="1">
    <location>
        <begin position="459"/>
        <end position="483"/>
    </location>
</feature>
<proteinExistence type="predicted"/>
<keyword evidence="1" id="KW-0472">Membrane</keyword>
<sequence length="558" mass="60723">MSANNPTIPVIFEQDPTPPSYNWFGTFDYSWFDNSGGLASVPFFEAAPEELSTILQASAARQQLTLSFGPQDCTTVSGTRNCTEACSNAADLFTPENFRACTALAGAALLVQDGTYAVDMVGNGPREVMETFGVPDLVQYNATGVFGDVASCLAESCILSNLGDCGEGVSELASVDVDAANLAAMVEGLGSYCNGAAVEVNADIAGPGVMISYFFQTTLAIGFFLLLKFSTTWIRGFGTLLPRKYSSHLSNLQSRFFASRLRTSVTSSIVEFQEIQIYVLLAIQLAILISFDPTISRTVGVNNTSYADVILNSGLASLLNIAALSGVLLVQSCLQRAGMRWTYNFILTTLASVFAAIIFGRRSRLMPSAESLWETFKEDAPLPACGGNPSPMVFCRPPRETKYLDNDIAAWMACGLGAVTWVGLLADLVGNKVPGVVPRSLKWILEIDRRERLKRREKVWVVVTTVYWVLVQVLLLFLAGSYLSVLVLIVEGVDLGDPRGWGFGQLIAVTVWAPTIVKFCYFNAFGVEEVFQERMAKKYSITCVEEDENGVEKRLRNG</sequence>
<feature type="transmembrane region" description="Helical" evidence="1">
    <location>
        <begin position="315"/>
        <end position="334"/>
    </location>
</feature>
<feature type="transmembrane region" description="Helical" evidence="1">
    <location>
        <begin position="277"/>
        <end position="295"/>
    </location>
</feature>
<organism evidence="2 3">
    <name type="scientific">Podospora aff. communis PSN243</name>
    <dbReference type="NCBI Taxonomy" id="3040156"/>
    <lineage>
        <taxon>Eukaryota</taxon>
        <taxon>Fungi</taxon>
        <taxon>Dikarya</taxon>
        <taxon>Ascomycota</taxon>
        <taxon>Pezizomycotina</taxon>
        <taxon>Sordariomycetes</taxon>
        <taxon>Sordariomycetidae</taxon>
        <taxon>Sordariales</taxon>
        <taxon>Podosporaceae</taxon>
        <taxon>Podospora</taxon>
    </lineage>
</organism>
<evidence type="ECO:0000313" key="3">
    <source>
        <dbReference type="Proteomes" id="UP001321760"/>
    </source>
</evidence>
<reference evidence="2" key="2">
    <citation type="submission" date="2023-05" db="EMBL/GenBank/DDBJ databases">
        <authorList>
            <consortium name="Lawrence Berkeley National Laboratory"/>
            <person name="Steindorff A."/>
            <person name="Hensen N."/>
            <person name="Bonometti L."/>
            <person name="Westerberg I."/>
            <person name="Brannstrom I.O."/>
            <person name="Guillou S."/>
            <person name="Cros-Aarteil S."/>
            <person name="Calhoun S."/>
            <person name="Haridas S."/>
            <person name="Kuo A."/>
            <person name="Mondo S."/>
            <person name="Pangilinan J."/>
            <person name="Riley R."/>
            <person name="Labutti K."/>
            <person name="Andreopoulos B."/>
            <person name="Lipzen A."/>
            <person name="Chen C."/>
            <person name="Yanf M."/>
            <person name="Daum C."/>
            <person name="Ng V."/>
            <person name="Clum A."/>
            <person name="Ohm R."/>
            <person name="Martin F."/>
            <person name="Silar P."/>
            <person name="Natvig D."/>
            <person name="Lalanne C."/>
            <person name="Gautier V."/>
            <person name="Ament-Velasquez S.L."/>
            <person name="Kruys A."/>
            <person name="Hutchinson M.I."/>
            <person name="Powell A.J."/>
            <person name="Barry K."/>
            <person name="Miller A.N."/>
            <person name="Grigoriev I.V."/>
            <person name="Debuchy R."/>
            <person name="Gladieux P."/>
            <person name="Thoren M.H."/>
            <person name="Johannesson H."/>
        </authorList>
    </citation>
    <scope>NUCLEOTIDE SEQUENCE</scope>
    <source>
        <strain evidence="2">PSN243</strain>
    </source>
</reference>
<protein>
    <submittedName>
        <fullName evidence="2">Uncharacterized protein</fullName>
    </submittedName>
</protein>
<name>A0AAV9GUG9_9PEZI</name>
<reference evidence="2" key="1">
    <citation type="journal article" date="2023" name="Mol. Phylogenet. Evol.">
        <title>Genome-scale phylogeny and comparative genomics of the fungal order Sordariales.</title>
        <authorList>
            <person name="Hensen N."/>
            <person name="Bonometti L."/>
            <person name="Westerberg I."/>
            <person name="Brannstrom I.O."/>
            <person name="Guillou S."/>
            <person name="Cros-Aarteil S."/>
            <person name="Calhoun S."/>
            <person name="Haridas S."/>
            <person name="Kuo A."/>
            <person name="Mondo S."/>
            <person name="Pangilinan J."/>
            <person name="Riley R."/>
            <person name="LaButti K."/>
            <person name="Andreopoulos B."/>
            <person name="Lipzen A."/>
            <person name="Chen C."/>
            <person name="Yan M."/>
            <person name="Daum C."/>
            <person name="Ng V."/>
            <person name="Clum A."/>
            <person name="Steindorff A."/>
            <person name="Ohm R.A."/>
            <person name="Martin F."/>
            <person name="Silar P."/>
            <person name="Natvig D.O."/>
            <person name="Lalanne C."/>
            <person name="Gautier V."/>
            <person name="Ament-Velasquez S.L."/>
            <person name="Kruys A."/>
            <person name="Hutchinson M.I."/>
            <person name="Powell A.J."/>
            <person name="Barry K."/>
            <person name="Miller A.N."/>
            <person name="Grigoriev I.V."/>
            <person name="Debuchy R."/>
            <person name="Gladieux P."/>
            <person name="Hiltunen Thoren M."/>
            <person name="Johannesson H."/>
        </authorList>
    </citation>
    <scope>NUCLEOTIDE SEQUENCE</scope>
    <source>
        <strain evidence="2">PSN243</strain>
    </source>
</reference>
<gene>
    <name evidence="2" type="ORF">QBC34DRAFT_436818</name>
</gene>
<evidence type="ECO:0000313" key="2">
    <source>
        <dbReference type="EMBL" id="KAK4451280.1"/>
    </source>
</evidence>
<dbReference type="EMBL" id="MU865929">
    <property type="protein sequence ID" value="KAK4451280.1"/>
    <property type="molecule type" value="Genomic_DNA"/>
</dbReference>